<evidence type="ECO:0000313" key="6">
    <source>
        <dbReference type="Proteomes" id="UP000298390"/>
    </source>
</evidence>
<dbReference type="EMBL" id="SEKV01000389">
    <property type="protein sequence ID" value="TFY57964.1"/>
    <property type="molecule type" value="Genomic_DNA"/>
</dbReference>
<dbReference type="GO" id="GO:0046872">
    <property type="term" value="F:metal ion binding"/>
    <property type="evidence" value="ECO:0007669"/>
    <property type="project" value="UniProtKB-KW"/>
</dbReference>
<reference evidence="5 6" key="1">
    <citation type="submission" date="2019-01" db="EMBL/GenBank/DDBJ databases">
        <title>Genome sequencing of the rare red list fungi Fomitopsis rosea.</title>
        <authorList>
            <person name="Buettner E."/>
            <person name="Kellner H."/>
        </authorList>
    </citation>
    <scope>NUCLEOTIDE SEQUENCE [LARGE SCALE GENOMIC DNA]</scope>
    <source>
        <strain evidence="5 6">DSM 105464</strain>
    </source>
</reference>
<sequence length="159" mass="17530">MTKDFEGNSLADRDRLPSALITSHQQEAAIAALFNCVYSAGSPRTPRQVFATAKNARYSPEAVRVTLFAYATKVDRQHLQVIQGQPKAYKQPPNTNLSGKQVTRYFCGDCGTPLWVESDATPTLYAVKLALFGNNFAPGIEIFWKNAHGTYRSVKLCGV</sequence>
<dbReference type="Proteomes" id="UP000298390">
    <property type="component" value="Unassembled WGS sequence"/>
</dbReference>
<evidence type="ECO:0000256" key="1">
    <source>
        <dbReference type="ARBA" id="ARBA00005495"/>
    </source>
</evidence>
<dbReference type="SUPFAM" id="SSF51316">
    <property type="entry name" value="Mss4-like"/>
    <property type="match status" value="1"/>
</dbReference>
<organism evidence="5 6">
    <name type="scientific">Rhodofomes roseus</name>
    <dbReference type="NCBI Taxonomy" id="34475"/>
    <lineage>
        <taxon>Eukaryota</taxon>
        <taxon>Fungi</taxon>
        <taxon>Dikarya</taxon>
        <taxon>Basidiomycota</taxon>
        <taxon>Agaricomycotina</taxon>
        <taxon>Agaricomycetes</taxon>
        <taxon>Polyporales</taxon>
        <taxon>Rhodofomes</taxon>
    </lineage>
</organism>
<keyword evidence="3" id="KW-0862">Zinc</keyword>
<protein>
    <recommendedName>
        <fullName evidence="4">CENP-V/GFA domain-containing protein</fullName>
    </recommendedName>
</protein>
<name>A0A4Y9Y620_9APHY</name>
<proteinExistence type="inferred from homology"/>
<feature type="domain" description="CENP-V/GFA" evidence="4">
    <location>
        <begin position="67"/>
        <end position="145"/>
    </location>
</feature>
<dbReference type="STRING" id="34475.A0A4Y9Y620"/>
<accession>A0A4Y9Y620</accession>
<comment type="caution">
    <text evidence="5">The sequence shown here is derived from an EMBL/GenBank/DDBJ whole genome shotgun (WGS) entry which is preliminary data.</text>
</comment>
<dbReference type="AlphaFoldDB" id="A0A4Y9Y620"/>
<evidence type="ECO:0000313" key="5">
    <source>
        <dbReference type="EMBL" id="TFY57964.1"/>
    </source>
</evidence>
<keyword evidence="2" id="KW-0479">Metal-binding</keyword>
<dbReference type="Gene3D" id="3.90.1590.10">
    <property type="entry name" value="glutathione-dependent formaldehyde- activating enzyme (gfa)"/>
    <property type="match status" value="1"/>
</dbReference>
<dbReference type="InterPro" id="IPR006913">
    <property type="entry name" value="CENP-V/GFA"/>
</dbReference>
<comment type="similarity">
    <text evidence="1">Belongs to the Gfa family.</text>
</comment>
<evidence type="ECO:0000256" key="3">
    <source>
        <dbReference type="ARBA" id="ARBA00022833"/>
    </source>
</evidence>
<dbReference type="InterPro" id="IPR011057">
    <property type="entry name" value="Mss4-like_sf"/>
</dbReference>
<dbReference type="GO" id="GO:0016846">
    <property type="term" value="F:carbon-sulfur lyase activity"/>
    <property type="evidence" value="ECO:0007669"/>
    <property type="project" value="InterPro"/>
</dbReference>
<gene>
    <name evidence="5" type="ORF">EVJ58_g6703</name>
</gene>
<evidence type="ECO:0000256" key="2">
    <source>
        <dbReference type="ARBA" id="ARBA00022723"/>
    </source>
</evidence>
<dbReference type="Pfam" id="PF04828">
    <property type="entry name" value="GFA"/>
    <property type="match status" value="1"/>
</dbReference>
<evidence type="ECO:0000259" key="4">
    <source>
        <dbReference type="Pfam" id="PF04828"/>
    </source>
</evidence>